<evidence type="ECO:0000313" key="7">
    <source>
        <dbReference type="Proteomes" id="UP001596289"/>
    </source>
</evidence>
<dbReference type="Pfam" id="PF04434">
    <property type="entry name" value="SWIM"/>
    <property type="match status" value="1"/>
</dbReference>
<keyword evidence="1" id="KW-0378">Hydrolase</keyword>
<name>A0ABW1RAF3_9LACO</name>
<dbReference type="SMART" id="SM00487">
    <property type="entry name" value="DEXDc"/>
    <property type="match status" value="1"/>
</dbReference>
<dbReference type="InterPro" id="IPR027417">
    <property type="entry name" value="P-loop_NTPase"/>
</dbReference>
<dbReference type="InterPro" id="IPR000330">
    <property type="entry name" value="SNF2_N"/>
</dbReference>
<dbReference type="InterPro" id="IPR049730">
    <property type="entry name" value="SNF2/RAD54-like_C"/>
</dbReference>
<accession>A0ABW1RAF3</accession>
<protein>
    <submittedName>
        <fullName evidence="6">SNF2-related protein</fullName>
    </submittedName>
</protein>
<evidence type="ECO:0000259" key="4">
    <source>
        <dbReference type="PROSITE" id="PS51192"/>
    </source>
</evidence>
<dbReference type="PROSITE" id="PS51194">
    <property type="entry name" value="HELICASE_CTER"/>
    <property type="match status" value="1"/>
</dbReference>
<dbReference type="PROSITE" id="PS51192">
    <property type="entry name" value="HELICASE_ATP_BIND_1"/>
    <property type="match status" value="1"/>
</dbReference>
<dbReference type="Proteomes" id="UP001596289">
    <property type="component" value="Unassembled WGS sequence"/>
</dbReference>
<dbReference type="SMART" id="SM00490">
    <property type="entry name" value="HELICc"/>
    <property type="match status" value="1"/>
</dbReference>
<dbReference type="InterPro" id="IPR007527">
    <property type="entry name" value="Znf_SWIM"/>
</dbReference>
<dbReference type="RefSeq" id="WP_125551430.1">
    <property type="nucleotide sequence ID" value="NZ_JBHSSL010000020.1"/>
</dbReference>
<keyword evidence="2" id="KW-0863">Zinc-finger</keyword>
<feature type="domain" description="Helicase C-terminal" evidence="5">
    <location>
        <begin position="975"/>
        <end position="1133"/>
    </location>
</feature>
<gene>
    <name evidence="6" type="ORF">ACFQGP_03440</name>
</gene>
<dbReference type="Pfam" id="PF08455">
    <property type="entry name" value="SNF2_assoc"/>
    <property type="match status" value="1"/>
</dbReference>
<comment type="caution">
    <text evidence="6">The sequence shown here is derived from an EMBL/GenBank/DDBJ whole genome shotgun (WGS) entry which is preliminary data.</text>
</comment>
<dbReference type="InterPro" id="IPR038718">
    <property type="entry name" value="SNF2-like_sf"/>
</dbReference>
<evidence type="ECO:0000259" key="5">
    <source>
        <dbReference type="PROSITE" id="PS51194"/>
    </source>
</evidence>
<dbReference type="InterPro" id="IPR013663">
    <property type="entry name" value="Helicase_SWF/SNF/SWI_bac"/>
</dbReference>
<evidence type="ECO:0000256" key="1">
    <source>
        <dbReference type="ARBA" id="ARBA00022801"/>
    </source>
</evidence>
<dbReference type="EMBL" id="JBHSSL010000020">
    <property type="protein sequence ID" value="MFC6169632.1"/>
    <property type="molecule type" value="Genomic_DNA"/>
</dbReference>
<dbReference type="InterPro" id="IPR001650">
    <property type="entry name" value="Helicase_C-like"/>
</dbReference>
<dbReference type="PANTHER" id="PTHR10799">
    <property type="entry name" value="SNF2/RAD54 HELICASE FAMILY"/>
    <property type="match status" value="1"/>
</dbReference>
<dbReference type="SUPFAM" id="SSF52540">
    <property type="entry name" value="P-loop containing nucleoside triphosphate hydrolases"/>
    <property type="match status" value="2"/>
</dbReference>
<dbReference type="Gene3D" id="3.40.50.300">
    <property type="entry name" value="P-loop containing nucleotide triphosphate hydrolases"/>
    <property type="match status" value="1"/>
</dbReference>
<organism evidence="6 7">
    <name type="scientific">Loigolactobacillus jiayinensis</name>
    <dbReference type="NCBI Taxonomy" id="2486016"/>
    <lineage>
        <taxon>Bacteria</taxon>
        <taxon>Bacillati</taxon>
        <taxon>Bacillota</taxon>
        <taxon>Bacilli</taxon>
        <taxon>Lactobacillales</taxon>
        <taxon>Lactobacillaceae</taxon>
        <taxon>Loigolactobacillus</taxon>
    </lineage>
</organism>
<evidence type="ECO:0000313" key="6">
    <source>
        <dbReference type="EMBL" id="MFC6169632.1"/>
    </source>
</evidence>
<dbReference type="Pfam" id="PF00271">
    <property type="entry name" value="Helicase_C"/>
    <property type="match status" value="1"/>
</dbReference>
<keyword evidence="7" id="KW-1185">Reference proteome</keyword>
<keyword evidence="2" id="KW-0862">Zinc</keyword>
<dbReference type="CDD" id="cd18793">
    <property type="entry name" value="SF2_C_SNF"/>
    <property type="match status" value="1"/>
</dbReference>
<proteinExistence type="predicted"/>
<reference evidence="7" key="1">
    <citation type="journal article" date="2019" name="Int. J. Syst. Evol. Microbiol.">
        <title>The Global Catalogue of Microorganisms (GCM) 10K type strain sequencing project: providing services to taxonomists for standard genome sequencing and annotation.</title>
        <authorList>
            <consortium name="The Broad Institute Genomics Platform"/>
            <consortium name="The Broad Institute Genome Sequencing Center for Infectious Disease"/>
            <person name="Wu L."/>
            <person name="Ma J."/>
        </authorList>
    </citation>
    <scope>NUCLEOTIDE SEQUENCE [LARGE SCALE GENOMIC DNA]</scope>
    <source>
        <strain evidence="7">CCM 8904</strain>
    </source>
</reference>
<feature type="domain" description="Helicase ATP-binding" evidence="4">
    <location>
        <begin position="705"/>
        <end position="863"/>
    </location>
</feature>
<feature type="domain" description="SWIM-type" evidence="3">
    <location>
        <begin position="45"/>
        <end position="81"/>
    </location>
</feature>
<dbReference type="Gene3D" id="3.40.50.10810">
    <property type="entry name" value="Tandem AAA-ATPase domain"/>
    <property type="match status" value="1"/>
</dbReference>
<keyword evidence="2" id="KW-0479">Metal-binding</keyword>
<dbReference type="InterPro" id="IPR014001">
    <property type="entry name" value="Helicase_ATP-bd"/>
</dbReference>
<sequence length="1139" mass="129127">MATRIMPVKIWNRGRDIAANGNVQIDYIDNVMQEVEATVYGTNPYGVSVNAVDPDADFCECPFFPDNGYCKHIAAVIKLLKTQKRPIESLFNHNTDDLHFADLFPEEYLDISAEFEAKLEANPQIAGTFYLDKRRYDELRASPEAWNNYFNGKKTIDKLMQAKAILSDHSLLHKAADKPNGNDFLLDLELPEHQYFQPLDKVTATALRLEVTLFIDEISMGWQIPEQRLMIELRIADQVDNKFYVISDIDAFLAVYAHSADYQTGGKRRFKLSHKAFAEPEQQLLDVLTAVDNEMTRSDTNYYGGRKNKCYLLNNYSFQQILPTLSQLTDFRFISPEKKQVYKQIELHDFQPDNGLLVGHLITVEDGYDLTIERNFSVTLDNNNYLIQDNNFYAANSEQMRIIIQIVNGYQQTLSDYSAYYTPATALHFPQNASARLNDFVAYFRKVGVIELPAQLTVQQMTPHFDISKSQQTLRLTLAYEYAGEVIDSNVIKQRSDISRDLEKEVQAQQYLESLGFQQVVGRIWVKSFKDSNILYRFFVEELPNLRVNGVVTVSDDLQAMLQDSAELEPEIDVAEADGFLAVNFSFAGLAENEVDQVLGQLDVERPFIERGDGSIVVLDDKLKKISTALAKIRAQGKVKHGQIKMHASQALAVQAALGTTANFDEKFQRLTINLAHPEKFKVAKSRPVNATLRPYQKVGVKWLEMLDSYHFGGILADEMGLGKTLQMISLINNHLTTDKVSLIVSPASLIYNWREEFAKFAPDVTVAVVDGTKAQRRELIATSSVNVLITSYNSARLDTPEYKKRQLQYLVLDEAQYVKNGNTKTNQNLRELTPQNTFALSGTPIENSAEELWSIFALVMPGLLPSKKAFNKLAPAEIAARVKPFILRREKSAVLKDLPPKVESNLYNEMTKEQKLVYLAQLKQMQVKVKGMSSESFVKNKIAILAGLTRLRQICDTPALYVEDYKHDSGKLEQLKEILNQARDNQHRVLVFSQFTSMLDLIEQDLNRQNMSTFMLQGNTKPKERLAMVDAFNAGEKDVFLISLKAGGTGLNLTGADTVILVDLWWNPAVEDQATGRAHRIGQKKKVEVYRLITKGTIEEQIYKLQEKKRNFVDQVLSGTENKGSLTEEEVKSILGIE</sequence>
<dbReference type="Pfam" id="PF00176">
    <property type="entry name" value="SNF2-rel_dom"/>
    <property type="match status" value="1"/>
</dbReference>
<dbReference type="PROSITE" id="PS50966">
    <property type="entry name" value="ZF_SWIM"/>
    <property type="match status" value="1"/>
</dbReference>
<evidence type="ECO:0000259" key="3">
    <source>
        <dbReference type="PROSITE" id="PS50966"/>
    </source>
</evidence>
<evidence type="ECO:0000256" key="2">
    <source>
        <dbReference type="PROSITE-ProRule" id="PRU00325"/>
    </source>
</evidence>